<dbReference type="Gene3D" id="1.20.1060.20">
    <property type="match status" value="1"/>
</dbReference>
<dbReference type="GO" id="GO:0005634">
    <property type="term" value="C:nucleus"/>
    <property type="evidence" value="ECO:0007669"/>
    <property type="project" value="UniProtKB-SubCell"/>
</dbReference>
<dbReference type="SUPFAM" id="SSF52540">
    <property type="entry name" value="P-loop containing nucleoside triphosphate hydrolases"/>
    <property type="match status" value="1"/>
</dbReference>
<evidence type="ECO:0000313" key="16">
    <source>
        <dbReference type="Proteomes" id="UP000008698"/>
    </source>
</evidence>
<dbReference type="SMART" id="SM00968">
    <property type="entry name" value="SMC_hinge"/>
    <property type="match status" value="1"/>
</dbReference>
<dbReference type="InterPro" id="IPR024704">
    <property type="entry name" value="SMC"/>
</dbReference>
<dbReference type="Pfam" id="PF02463">
    <property type="entry name" value="SMC_N"/>
    <property type="match status" value="1"/>
</dbReference>
<evidence type="ECO:0000256" key="2">
    <source>
        <dbReference type="ARBA" id="ARBA00006005"/>
    </source>
</evidence>
<dbReference type="OrthoDB" id="5575062at2759"/>
<dbReference type="GeneID" id="9532291"/>
<dbReference type="FunFam" id="3.30.70.1620:FF:000003">
    <property type="entry name" value="Structural maintenance of chromosomes 4"/>
    <property type="match status" value="1"/>
</dbReference>
<dbReference type="GO" id="GO:0051301">
    <property type="term" value="P:cell division"/>
    <property type="evidence" value="ECO:0007669"/>
    <property type="project" value="UniProtKB-KW"/>
</dbReference>
<evidence type="ECO:0000256" key="1">
    <source>
        <dbReference type="ARBA" id="ARBA00004123"/>
    </source>
</evidence>
<comment type="similarity">
    <text evidence="2">Belongs to the SMC family. SMC4 subfamily.</text>
</comment>
<dbReference type="Gene3D" id="3.40.50.300">
    <property type="entry name" value="P-loop containing nucleotide triphosphate hydrolases"/>
    <property type="match status" value="2"/>
</dbReference>
<feature type="compositionally biased region" description="Low complexity" evidence="13">
    <location>
        <begin position="54"/>
        <end position="68"/>
    </location>
</feature>
<dbReference type="PANTHER" id="PTHR18937:SF172">
    <property type="entry name" value="STRUCTURAL MAINTENANCE OF CHROMOSOMES PROTEIN"/>
    <property type="match status" value="1"/>
</dbReference>
<dbReference type="SUPFAM" id="SSF75553">
    <property type="entry name" value="Smc hinge domain"/>
    <property type="match status" value="1"/>
</dbReference>
<evidence type="ECO:0000256" key="7">
    <source>
        <dbReference type="ARBA" id="ARBA00023054"/>
    </source>
</evidence>
<dbReference type="InterPro" id="IPR036277">
    <property type="entry name" value="SMC_hinge_sf"/>
</dbReference>
<dbReference type="Gene3D" id="3.30.70.1620">
    <property type="match status" value="1"/>
</dbReference>
<sequence>MSAAERPRRSRRQATIVESSDEDEIGNTTKAQEEDLEEFTPAPARSPTRKPRRSVASTVSSSTPTAPRSRGRPKKSMSNVSTSTIEPSQVFDPETTIAEPEPEKKTPSPRKRKSVAPRASKAKTPDLEAPLATPKPSASPDASRLHAIPLADITTASVNEQPSFVDESQSAVKPIHAMDTVLEKPMDIVLKSRNMTVPIVENTIAKPRLVITHLVLTNFKSYAGRQEVGPFHASFSSVVGPNGSGKSNVIDSLLFVFGFRASKMRQGKLSALIHNSAQYPNLDHCEVSVHFKEVIDQPNGPPLDIPDSILTVSRKAFKNNSSQYYIDNKLSNFTTVTTLLRDRGIDLDHKRFLILQGEVESIAQMKPKAANEHDDGLLEYLETLSALPNTDANRETAAKTDETIVECAALIERGAKEIASLEIRIEEEEAELTTIRESLKGKTQKFSDQIAAKQKSLEPWKEKINQKQSAIAVAESEMNILLEKANAGEVAMEEMQAKIASIKESRQAKARELEACQAEKAALEEEAKEVGAEIEALAKDEPRIRQKVSNARQKADEARSNLSQTQTQGNVLTALMRMKESGRIDGFHGRLGNLGAIDPKFDVAISTACPSLDNFVTDTVEAGQQCIEYLRKTNLGRGNFICLDKLRARDLQPIQTPEDAPRLFDLVKAKEDRFRPAFYHAMQDTLVAKDLAQANRIAYGAKRWRVVTLDGELIDKSGTMSGGGTTVKRGLMSSKLVSETSKDQVAKLEADRDALDEKFQMWQDHQRELENRLRTLNDQIPQLDTKMQKIGLELESAAKNLADAQRRVKDIAKEHQPSQSDNNRMAELEGEIAKLNKAVEGLHEETAGVEEEIQALQDKIMQVGGEKLRIQKANVDALRADVTSQSEDISNAEVRKAKAEKQRVKLEKDHVKATKEIEAAARDLEKLDNEIENQGENAESLTSRVEAAQEALAVKKEELAALKTELNGKTAELNETRAVEIEMRNKLEENQKQLNENEKRLRYWDDKLSKLVLQNVEDLTGESVSEDAPPIKDEPKEEDVDMDAPEADEDASMEDADTTVRPDPTARVRQPQELPSYTPDELADMSKEKLKGEIAALEEKTQNVNVDLGVLAEYRRRVEEHAARSSDLASAVGQRDVAKKRCDELRRLRLEGFMEGFGMISLRLKEMYQMITMGGNAELELVDSLDPFSEGILFSVMPPKKSWKNISNLSGGEKTLSSLALVFALHHYKPTPLYVMDEIDAALDFRNVSIVANYIKERTKNAQFIVISLRNNMFELAARLVGVYKVNHMTKSVTIENQDYITRQRQAQAQAQATGTQQMTARS</sequence>
<keyword evidence="7 12" id="KW-0175">Coiled coil</keyword>
<evidence type="ECO:0000256" key="13">
    <source>
        <dbReference type="SAM" id="MobiDB-lite"/>
    </source>
</evidence>
<dbReference type="EMBL" id="DS985217">
    <property type="protein sequence ID" value="EEY17450.1"/>
    <property type="molecule type" value="Genomic_DNA"/>
</dbReference>
<dbReference type="InterPro" id="IPR003395">
    <property type="entry name" value="RecF/RecN/SMC_N"/>
</dbReference>
<keyword evidence="3" id="KW-0132">Cell division</keyword>
<feature type="region of interest" description="Disordered" evidence="13">
    <location>
        <begin position="1"/>
        <end position="142"/>
    </location>
</feature>
<evidence type="ECO:0000259" key="14">
    <source>
        <dbReference type="SMART" id="SM00968"/>
    </source>
</evidence>
<keyword evidence="16" id="KW-1185">Reference proteome</keyword>
<accession>C9SGB0</accession>
<organism evidence="16">
    <name type="scientific">Verticillium alfalfae (strain VaMs.102 / ATCC MYA-4576 / FGSC 10136)</name>
    <name type="common">Verticillium wilt of alfalfa</name>
    <name type="synonym">Verticillium albo-atrum</name>
    <dbReference type="NCBI Taxonomy" id="526221"/>
    <lineage>
        <taxon>Eukaryota</taxon>
        <taxon>Fungi</taxon>
        <taxon>Dikarya</taxon>
        <taxon>Ascomycota</taxon>
        <taxon>Pezizomycotina</taxon>
        <taxon>Sordariomycetes</taxon>
        <taxon>Hypocreomycetidae</taxon>
        <taxon>Glomerellales</taxon>
        <taxon>Plectosphaerellaceae</taxon>
        <taxon>Verticillium</taxon>
    </lineage>
</organism>
<dbReference type="PANTHER" id="PTHR18937">
    <property type="entry name" value="STRUCTURAL MAINTENANCE OF CHROMOSOMES SMC FAMILY MEMBER"/>
    <property type="match status" value="1"/>
</dbReference>
<evidence type="ECO:0000256" key="9">
    <source>
        <dbReference type="ARBA" id="ARBA00023242"/>
    </source>
</evidence>
<name>C9SGB0_VERA1</name>
<dbReference type="Gene3D" id="1.10.287.1490">
    <property type="match status" value="1"/>
</dbReference>
<dbReference type="PIRSF" id="PIRSF005719">
    <property type="entry name" value="SMC"/>
    <property type="match status" value="1"/>
</dbReference>
<dbReference type="GO" id="GO:0005524">
    <property type="term" value="F:ATP binding"/>
    <property type="evidence" value="ECO:0007669"/>
    <property type="project" value="UniProtKB-KW"/>
</dbReference>
<dbReference type="Proteomes" id="UP000008698">
    <property type="component" value="Unassembled WGS sequence"/>
</dbReference>
<feature type="compositionally biased region" description="Polar residues" evidence="13">
    <location>
        <begin position="76"/>
        <end position="87"/>
    </location>
</feature>
<evidence type="ECO:0000256" key="10">
    <source>
        <dbReference type="ARBA" id="ARBA00023306"/>
    </source>
</evidence>
<dbReference type="GO" id="GO:0016887">
    <property type="term" value="F:ATP hydrolysis activity"/>
    <property type="evidence" value="ECO:0007669"/>
    <property type="project" value="InterPro"/>
</dbReference>
<dbReference type="OMA" id="CPALDNM"/>
<feature type="region of interest" description="Disordered" evidence="13">
    <location>
        <begin position="1019"/>
        <end position="1071"/>
    </location>
</feature>
<dbReference type="HOGENOM" id="CLU_001042_4_1_1"/>
<dbReference type="Pfam" id="PF06470">
    <property type="entry name" value="SMC_hinge"/>
    <property type="match status" value="1"/>
</dbReference>
<proteinExistence type="inferred from homology"/>
<keyword evidence="9 11" id="KW-0539">Nucleus</keyword>
<protein>
    <recommendedName>
        <fullName evidence="11">Structural maintenance of chromosomes protein</fullName>
    </recommendedName>
</protein>
<dbReference type="eggNOG" id="KOG0996">
    <property type="taxonomic scope" value="Eukaryota"/>
</dbReference>
<comment type="subcellular location">
    <subcellularLocation>
        <location evidence="1 11">Nucleus</location>
    </subcellularLocation>
</comment>
<feature type="coiled-coil region" evidence="12">
    <location>
        <begin position="738"/>
        <end position="1000"/>
    </location>
</feature>
<keyword evidence="10" id="KW-0131">Cell cycle</keyword>
<evidence type="ECO:0000256" key="4">
    <source>
        <dbReference type="ARBA" id="ARBA00022741"/>
    </source>
</evidence>
<dbReference type="InterPro" id="IPR010935">
    <property type="entry name" value="SMC_hinge"/>
</dbReference>
<gene>
    <name evidence="15" type="ORF">VDBG_03559</name>
</gene>
<dbReference type="GO" id="GO:0007076">
    <property type="term" value="P:mitotic chromosome condensation"/>
    <property type="evidence" value="ECO:0007669"/>
    <property type="project" value="UniProtKB-ARBA"/>
</dbReference>
<dbReference type="FunFam" id="3.40.50.300:FF:000481">
    <property type="entry name" value="Structural maintenance of chromosomes 4"/>
    <property type="match status" value="1"/>
</dbReference>
<keyword evidence="5" id="KW-0498">Mitosis</keyword>
<feature type="domain" description="SMC hinge" evidence="14">
    <location>
        <begin position="585"/>
        <end position="698"/>
    </location>
</feature>
<evidence type="ECO:0000256" key="5">
    <source>
        <dbReference type="ARBA" id="ARBA00022776"/>
    </source>
</evidence>
<dbReference type="RefSeq" id="XP_003005606.1">
    <property type="nucleotide sequence ID" value="XM_003005560.1"/>
</dbReference>
<keyword evidence="6" id="KW-0067">ATP-binding</keyword>
<evidence type="ECO:0000256" key="12">
    <source>
        <dbReference type="SAM" id="Coils"/>
    </source>
</evidence>
<evidence type="ECO:0000256" key="8">
    <source>
        <dbReference type="ARBA" id="ARBA00023067"/>
    </source>
</evidence>
<keyword evidence="8" id="KW-0226">DNA condensation</keyword>
<evidence type="ECO:0000256" key="6">
    <source>
        <dbReference type="ARBA" id="ARBA00022840"/>
    </source>
</evidence>
<evidence type="ECO:0000313" key="15">
    <source>
        <dbReference type="EMBL" id="EEY17450.1"/>
    </source>
</evidence>
<evidence type="ECO:0000256" key="11">
    <source>
        <dbReference type="PIRNR" id="PIRNR005719"/>
    </source>
</evidence>
<feature type="compositionally biased region" description="Acidic residues" evidence="13">
    <location>
        <begin position="1036"/>
        <end position="1057"/>
    </location>
</feature>
<reference evidence="16" key="1">
    <citation type="journal article" date="2011" name="PLoS Pathog.">
        <title>Comparative genomics yields insights into niche adaptation of plant vascular wilt pathogens.</title>
        <authorList>
            <person name="Klosterman S.J."/>
            <person name="Subbarao K.V."/>
            <person name="Kang S."/>
            <person name="Veronese P."/>
            <person name="Gold S.E."/>
            <person name="Thomma B.P.H.J."/>
            <person name="Chen Z."/>
            <person name="Henrissat B."/>
            <person name="Lee Y.-H."/>
            <person name="Park J."/>
            <person name="Garcia-Pedrajas M.D."/>
            <person name="Barbara D.J."/>
            <person name="Anchieta A."/>
            <person name="de Jonge R."/>
            <person name="Santhanam P."/>
            <person name="Maruthachalam K."/>
            <person name="Atallah Z."/>
            <person name="Amyotte S.G."/>
            <person name="Paz Z."/>
            <person name="Inderbitzin P."/>
            <person name="Hayes R.J."/>
            <person name="Heiman D.I."/>
            <person name="Young S."/>
            <person name="Zeng Q."/>
            <person name="Engels R."/>
            <person name="Galagan J."/>
            <person name="Cuomo C.A."/>
            <person name="Dobinson K.F."/>
            <person name="Ma L.-J."/>
        </authorList>
    </citation>
    <scope>NUCLEOTIDE SEQUENCE [LARGE SCALE GENOMIC DNA]</scope>
    <source>
        <strain evidence="16">VaMs.102 / ATCC MYA-4576 / FGSC 10136</strain>
    </source>
</reference>
<feature type="region of interest" description="Disordered" evidence="13">
    <location>
        <begin position="545"/>
        <end position="565"/>
    </location>
</feature>
<keyword evidence="4" id="KW-0547">Nucleotide-binding</keyword>
<dbReference type="GO" id="GO:0000796">
    <property type="term" value="C:condensin complex"/>
    <property type="evidence" value="ECO:0007669"/>
    <property type="project" value="TreeGrafter"/>
</dbReference>
<dbReference type="KEGG" id="val:VDBG_03559"/>
<evidence type="ECO:0000256" key="3">
    <source>
        <dbReference type="ARBA" id="ARBA00022618"/>
    </source>
</evidence>
<dbReference type="InterPro" id="IPR027417">
    <property type="entry name" value="P-loop_NTPase"/>
</dbReference>
<dbReference type="STRING" id="526221.C9SGB0"/>